<dbReference type="PANTHER" id="PTHR10500:SF7">
    <property type="entry name" value="BETA-MICROSEMINOPROTEIN"/>
    <property type="match status" value="1"/>
</dbReference>
<evidence type="ECO:0000256" key="1">
    <source>
        <dbReference type="ARBA" id="ARBA00004613"/>
    </source>
</evidence>
<reference evidence="6" key="2">
    <citation type="submission" date="2025-09" db="UniProtKB">
        <authorList>
            <consortium name="Ensembl"/>
        </authorList>
    </citation>
    <scope>IDENTIFICATION</scope>
</reference>
<dbReference type="Pfam" id="PF05825">
    <property type="entry name" value="PSP94"/>
    <property type="match status" value="1"/>
</dbReference>
<evidence type="ECO:0000256" key="2">
    <source>
        <dbReference type="ARBA" id="ARBA00010352"/>
    </source>
</evidence>
<name>A0A3Q2ZWZ6_KRYMA</name>
<evidence type="ECO:0000313" key="7">
    <source>
        <dbReference type="Proteomes" id="UP000264800"/>
    </source>
</evidence>
<sequence>MKYLALASLLCVLVSSSNAQCFAKPVTSDHQAFCQDDVDNTWHPVGSKWRNSACMDCTCTQCCAGYATPTNYPDDCVSVFDPVACKYIVHKKDDPSVECPILGAVGK</sequence>
<protein>
    <recommendedName>
        <fullName evidence="8">Beta-microseminoprotein-like</fullName>
    </recommendedName>
</protein>
<organism evidence="6 7">
    <name type="scientific">Kryptolebias marmoratus</name>
    <name type="common">Mangrove killifish</name>
    <name type="synonym">Rivulus marmoratus</name>
    <dbReference type="NCBI Taxonomy" id="37003"/>
    <lineage>
        <taxon>Eukaryota</taxon>
        <taxon>Metazoa</taxon>
        <taxon>Chordata</taxon>
        <taxon>Craniata</taxon>
        <taxon>Vertebrata</taxon>
        <taxon>Euteleostomi</taxon>
        <taxon>Actinopterygii</taxon>
        <taxon>Neopterygii</taxon>
        <taxon>Teleostei</taxon>
        <taxon>Neoteleostei</taxon>
        <taxon>Acanthomorphata</taxon>
        <taxon>Ovalentaria</taxon>
        <taxon>Atherinomorphae</taxon>
        <taxon>Cyprinodontiformes</taxon>
        <taxon>Rivulidae</taxon>
        <taxon>Kryptolebias</taxon>
    </lineage>
</organism>
<comment type="similarity">
    <text evidence="2">Belongs to the beta-microseminoprotein family.</text>
</comment>
<evidence type="ECO:0000256" key="4">
    <source>
        <dbReference type="ARBA" id="ARBA00023157"/>
    </source>
</evidence>
<accession>A0A3Q2ZWZ6</accession>
<feature type="signal peptide" evidence="5">
    <location>
        <begin position="1"/>
        <end position="19"/>
    </location>
</feature>
<evidence type="ECO:0000256" key="5">
    <source>
        <dbReference type="SAM" id="SignalP"/>
    </source>
</evidence>
<dbReference type="Gene3D" id="2.60.40.1900">
    <property type="entry name" value="Beta-microseminoprotein (PSP94) domain"/>
    <property type="match status" value="1"/>
</dbReference>
<proteinExistence type="inferred from homology"/>
<keyword evidence="5" id="KW-0732">Signal</keyword>
<dbReference type="OMA" id="CEYIVRR"/>
<reference evidence="6" key="1">
    <citation type="submission" date="2025-08" db="UniProtKB">
        <authorList>
            <consortium name="Ensembl"/>
        </authorList>
    </citation>
    <scope>IDENTIFICATION</scope>
</reference>
<dbReference type="Ensembl" id="ENSKMAT00000007958.1">
    <property type="protein sequence ID" value="ENSKMAP00000007835.1"/>
    <property type="gene ID" value="ENSKMAG00000005879.1"/>
</dbReference>
<dbReference type="GeneTree" id="ENSGT00940000168891"/>
<keyword evidence="4" id="KW-1015">Disulfide bond</keyword>
<dbReference type="GO" id="GO:0005576">
    <property type="term" value="C:extracellular region"/>
    <property type="evidence" value="ECO:0007669"/>
    <property type="project" value="UniProtKB-SubCell"/>
</dbReference>
<dbReference type="Proteomes" id="UP000264800">
    <property type="component" value="Unplaced"/>
</dbReference>
<feature type="chain" id="PRO_5018586053" description="Beta-microseminoprotein-like" evidence="5">
    <location>
        <begin position="20"/>
        <end position="107"/>
    </location>
</feature>
<dbReference type="PANTHER" id="PTHR10500">
    <property type="entry name" value="BETA-MICROSEMINOPROTEIN"/>
    <property type="match status" value="1"/>
</dbReference>
<evidence type="ECO:0000256" key="3">
    <source>
        <dbReference type="ARBA" id="ARBA00022525"/>
    </source>
</evidence>
<evidence type="ECO:0008006" key="8">
    <source>
        <dbReference type="Google" id="ProtNLM"/>
    </source>
</evidence>
<dbReference type="AlphaFoldDB" id="A0A3Q2ZWZ6"/>
<comment type="subcellular location">
    <subcellularLocation>
        <location evidence="1">Secreted</location>
    </subcellularLocation>
</comment>
<keyword evidence="7" id="KW-1185">Reference proteome</keyword>
<keyword evidence="3" id="KW-0964">Secreted</keyword>
<dbReference type="InterPro" id="IPR008735">
    <property type="entry name" value="PSP94"/>
</dbReference>
<evidence type="ECO:0000313" key="6">
    <source>
        <dbReference type="Ensembl" id="ENSKMAP00000007835.1"/>
    </source>
</evidence>